<dbReference type="InterPro" id="IPR011545">
    <property type="entry name" value="DEAD/DEAH_box_helicase_dom"/>
</dbReference>
<dbReference type="PROSITE" id="PS51194">
    <property type="entry name" value="HELICASE_CTER"/>
    <property type="match status" value="1"/>
</dbReference>
<dbReference type="InterPro" id="IPR004179">
    <property type="entry name" value="Sec63-dom"/>
</dbReference>
<feature type="compositionally biased region" description="Acidic residues" evidence="11">
    <location>
        <begin position="1311"/>
        <end position="1320"/>
    </location>
</feature>
<dbReference type="InterPro" id="IPR014001">
    <property type="entry name" value="Helicase_ATP-bd"/>
</dbReference>
<keyword evidence="2" id="KW-0547">Nucleotide-binding</keyword>
<dbReference type="SMART" id="SM00487">
    <property type="entry name" value="DEXDc"/>
    <property type="match status" value="1"/>
</dbReference>
<keyword evidence="3" id="KW-0378">Hydrolase</keyword>
<dbReference type="EC" id="5.6.2.4" evidence="9"/>
<dbReference type="InterPro" id="IPR036390">
    <property type="entry name" value="WH_DNA-bd_sf"/>
</dbReference>
<dbReference type="Proteomes" id="UP000308199">
    <property type="component" value="Unassembled WGS sequence"/>
</dbReference>
<dbReference type="GO" id="GO:0016787">
    <property type="term" value="F:hydrolase activity"/>
    <property type="evidence" value="ECO:0007669"/>
    <property type="project" value="UniProtKB-KW"/>
</dbReference>
<dbReference type="SMART" id="SM00490">
    <property type="entry name" value="HELICc"/>
    <property type="match status" value="1"/>
</dbReference>
<dbReference type="EMBL" id="SGPK01000104">
    <property type="protein sequence ID" value="THH08313.1"/>
    <property type="molecule type" value="Genomic_DNA"/>
</dbReference>
<feature type="region of interest" description="Disordered" evidence="11">
    <location>
        <begin position="48"/>
        <end position="75"/>
    </location>
</feature>
<dbReference type="Gene3D" id="1.10.3380.10">
    <property type="entry name" value="Sec63 N-terminal domain-like domain"/>
    <property type="match status" value="1"/>
</dbReference>
<accession>A0A4V3XD50</accession>
<dbReference type="Gene3D" id="1.10.10.10">
    <property type="entry name" value="Winged helix-like DNA-binding domain superfamily/Winged helix DNA-binding domain"/>
    <property type="match status" value="1"/>
</dbReference>
<sequence>MTALPRKLLKQPQDALVPAGTRQQAEAIQPQAYDQSFLINDDIDVYNSSDSHGYDTSSPTPSNPRNNSGGFQQMLGRRISQPPSYCIPEHQMRTENNKAGYAYMHGVGPRSTPSAPQSGARDSDPRNAHRLRLRPVSDLPDIYRGIFKFGVFNAVQSKCFNAIMHTKENMVVSAPTGSGKTVLFELALIEMLTASSHQPSYKSVYVAPTKALCSERMRDWTAKFEPLGCEMTGDTVATGKSAWNAARSAKLIITTVKALSISGEQDHGEFLSEIKLFLVDEVHILNESRGSTLEVVVSRMKARGLDIRFVLVSATVPNIRDIANWIGNPSINPEASATVFEFGEEYRPCKITRHVYGYPRKNQNDFQFARTLDFKLYSVLQQHSCGKPILIFCNTRKGVLTTAEQLLKEYEQAVAGRQNVPWTQPKQLSRTFHDKRLEKLAKAGVGVHHAGLSLDDRRHIESLFLEGSLRVVTATSTLAVGVNLPAHTVVIKGVKLYQNNAWQEYSDLDVVQMIGRAGRPQFDKEGVAIILCEQDLEYKYRNLAQGKTILESSLHQNLSEHINSEIGIGTINNIQTAKKWLRKSFLRQRIQKNPGHYNIGKFAGQTWEEKLDDMVLQSIKKLKESELVAIEGEEEIAELSVTEYGEIMSKYYVRQTTMGSILKLPERSSAREILEIISGVEELGDVRLRGGDKQVYNKMRDHPGIRYKIKKVEKASDKAFLLIQAVLGGISLSAPEYKTSDSQPTLDALLIFRHTARIARVVVEVAIVKKNGAQLKHGLELLRCLTAKAWEDRPVVLKQIESIGEKSLKVLAEHGITSLQALRKQAPARIEMLLNRRQPFGHEVLAFVQTLPQYDLSIKVDDITSYNAKKPVSVELTIECRILETLAGKANQKQRTRSPGMTSILTTTSDLKFIDFRRISTKALQDSRSFSVIAELSKPSQSVCVLISSENFAGLTVTQTYKPSISSREYPTVDTQPKTSEELLLDGLEDDPDFWNNNLDEDSNTETKINAIDSSDTRAPSKISGSTGSSFLLSDALDETLVGISYEHKKLSNGNFSCNHNCKDKAKCRHLCCREGTAKPSTMSKKQLDEVKKGEKYSTASEPRKKTASKIEIKDDARLGQLESLHKRVGVNDSLRLPEGRRIKLDDNKFKSSHKPKQNKLIDFDMDFADIRNEGDIEFESVDDMPNSKELLAATQRNSQAKNRQSSEAGYSDSELDAIMLTVDTEIASISKAGAEKKSQYPSHQNDDDAKISNKRGIQHINNTQNSTPTTIFSEPAAKKFKIDSDQQTPSDDGPLFLHNSFSSQRKPENSDADLSDDFHDEDNFSLDETLFKIIPSDKASSNVQTADSRISPINDTFIHSHKQGPLEECSMDMTRVEHNRGDRCDKVGEDDWAELLDWLENSGSVKIVESVETDNS</sequence>
<gene>
    <name evidence="14" type="ORF">EW145_g2777</name>
</gene>
<dbReference type="CDD" id="cd18795">
    <property type="entry name" value="SF2_C_Ski2"/>
    <property type="match status" value="1"/>
</dbReference>
<evidence type="ECO:0000256" key="1">
    <source>
        <dbReference type="ARBA" id="ARBA00010140"/>
    </source>
</evidence>
<comment type="catalytic activity">
    <reaction evidence="10">
        <text>ATP + H2O = ADP + phosphate + H(+)</text>
        <dbReference type="Rhea" id="RHEA:13065"/>
        <dbReference type="ChEBI" id="CHEBI:15377"/>
        <dbReference type="ChEBI" id="CHEBI:15378"/>
        <dbReference type="ChEBI" id="CHEBI:30616"/>
        <dbReference type="ChEBI" id="CHEBI:43474"/>
        <dbReference type="ChEBI" id="CHEBI:456216"/>
        <dbReference type="EC" id="5.6.2.4"/>
    </reaction>
</comment>
<dbReference type="GO" id="GO:0051321">
    <property type="term" value="P:meiotic cell cycle"/>
    <property type="evidence" value="ECO:0007669"/>
    <property type="project" value="UniProtKB-KW"/>
</dbReference>
<dbReference type="GO" id="GO:0005524">
    <property type="term" value="F:ATP binding"/>
    <property type="evidence" value="ECO:0007669"/>
    <property type="project" value="UniProtKB-KW"/>
</dbReference>
<evidence type="ECO:0000259" key="12">
    <source>
        <dbReference type="PROSITE" id="PS51192"/>
    </source>
</evidence>
<proteinExistence type="inferred from homology"/>
<evidence type="ECO:0000256" key="10">
    <source>
        <dbReference type="ARBA" id="ARBA00048988"/>
    </source>
</evidence>
<dbReference type="SUPFAM" id="SSF52540">
    <property type="entry name" value="P-loop containing nucleoside triphosphate hydrolases"/>
    <property type="match status" value="1"/>
</dbReference>
<feature type="region of interest" description="Disordered" evidence="11">
    <location>
        <begin position="1084"/>
        <end position="1109"/>
    </location>
</feature>
<dbReference type="SUPFAM" id="SSF46785">
    <property type="entry name" value="Winged helix' DNA-binding domain"/>
    <property type="match status" value="1"/>
</dbReference>
<dbReference type="PANTHER" id="PTHR47835:SF3">
    <property type="entry name" value="HELICASE FOR MEIOSIS 1"/>
    <property type="match status" value="1"/>
</dbReference>
<dbReference type="Pfam" id="PF00271">
    <property type="entry name" value="Helicase_C"/>
    <property type="match status" value="1"/>
</dbReference>
<dbReference type="Gene3D" id="3.40.50.300">
    <property type="entry name" value="P-loop containing nucleotide triphosphate hydrolases"/>
    <property type="match status" value="2"/>
</dbReference>
<organism evidence="14 15">
    <name type="scientific">Phellinidium pouzarii</name>
    <dbReference type="NCBI Taxonomy" id="167371"/>
    <lineage>
        <taxon>Eukaryota</taxon>
        <taxon>Fungi</taxon>
        <taxon>Dikarya</taxon>
        <taxon>Basidiomycota</taxon>
        <taxon>Agaricomycotina</taxon>
        <taxon>Agaricomycetes</taxon>
        <taxon>Hymenochaetales</taxon>
        <taxon>Hymenochaetaceae</taxon>
        <taxon>Phellinidium</taxon>
    </lineage>
</organism>
<feature type="domain" description="Helicase C-terminal" evidence="13">
    <location>
        <begin position="371"/>
        <end position="566"/>
    </location>
</feature>
<evidence type="ECO:0000313" key="14">
    <source>
        <dbReference type="EMBL" id="THH08313.1"/>
    </source>
</evidence>
<protein>
    <recommendedName>
        <fullName evidence="9">DNA 3'-5' helicase</fullName>
        <ecNumber evidence="9">5.6.2.4</ecNumber>
    </recommendedName>
</protein>
<dbReference type="FunFam" id="1.10.10.10:FF:000012">
    <property type="entry name" value="U5 small nuclear ribonucleoprotein helicase"/>
    <property type="match status" value="1"/>
</dbReference>
<comment type="similarity">
    <text evidence="1">Belongs to the helicase family. SKI2 subfamily.</text>
</comment>
<evidence type="ECO:0000256" key="4">
    <source>
        <dbReference type="ARBA" id="ARBA00022806"/>
    </source>
</evidence>
<keyword evidence="5" id="KW-0067">ATP-binding</keyword>
<evidence type="ECO:0000256" key="7">
    <source>
        <dbReference type="ARBA" id="ARBA00023254"/>
    </source>
</evidence>
<dbReference type="OrthoDB" id="5575at2759"/>
<evidence type="ECO:0000256" key="2">
    <source>
        <dbReference type="ARBA" id="ARBA00022741"/>
    </source>
</evidence>
<feature type="domain" description="Helicase ATP-binding" evidence="12">
    <location>
        <begin position="161"/>
        <end position="334"/>
    </location>
</feature>
<name>A0A4V3XD50_9AGAM</name>
<dbReference type="PANTHER" id="PTHR47835">
    <property type="entry name" value="HFM1, ATP DEPENDENT DNA HELICASE HOMOLOG"/>
    <property type="match status" value="1"/>
</dbReference>
<feature type="region of interest" description="Disordered" evidence="11">
    <location>
        <begin position="1282"/>
        <end position="1320"/>
    </location>
</feature>
<evidence type="ECO:0000256" key="3">
    <source>
        <dbReference type="ARBA" id="ARBA00022801"/>
    </source>
</evidence>
<evidence type="ECO:0000256" key="8">
    <source>
        <dbReference type="ARBA" id="ARBA00034617"/>
    </source>
</evidence>
<dbReference type="GO" id="GO:0003676">
    <property type="term" value="F:nucleic acid binding"/>
    <property type="evidence" value="ECO:0007669"/>
    <property type="project" value="InterPro"/>
</dbReference>
<feature type="compositionally biased region" description="Low complexity" evidence="11">
    <location>
        <begin position="56"/>
        <end position="68"/>
    </location>
</feature>
<feature type="region of interest" description="Disordered" evidence="11">
    <location>
        <begin position="102"/>
        <end position="132"/>
    </location>
</feature>
<dbReference type="InterPro" id="IPR027417">
    <property type="entry name" value="P-loop_NTPase"/>
</dbReference>
<evidence type="ECO:0000256" key="11">
    <source>
        <dbReference type="SAM" id="MobiDB-lite"/>
    </source>
</evidence>
<comment type="caution">
    <text evidence="14">The sequence shown here is derived from an EMBL/GenBank/DDBJ whole genome shotgun (WGS) entry which is preliminary data.</text>
</comment>
<keyword evidence="6" id="KW-0413">Isomerase</keyword>
<dbReference type="SMART" id="SM00973">
    <property type="entry name" value="Sec63"/>
    <property type="match status" value="1"/>
</dbReference>
<evidence type="ECO:0000259" key="13">
    <source>
        <dbReference type="PROSITE" id="PS51194"/>
    </source>
</evidence>
<dbReference type="InterPro" id="IPR052247">
    <property type="entry name" value="Meiotic_Crossover_Helicase"/>
</dbReference>
<evidence type="ECO:0000313" key="15">
    <source>
        <dbReference type="Proteomes" id="UP000308199"/>
    </source>
</evidence>
<dbReference type="InterPro" id="IPR001650">
    <property type="entry name" value="Helicase_C-like"/>
</dbReference>
<dbReference type="PROSITE" id="PS51192">
    <property type="entry name" value="HELICASE_ATP_BIND_1"/>
    <property type="match status" value="1"/>
</dbReference>
<dbReference type="InterPro" id="IPR057842">
    <property type="entry name" value="WH_MER3"/>
</dbReference>
<keyword evidence="4" id="KW-0347">Helicase</keyword>
<evidence type="ECO:0000256" key="9">
    <source>
        <dbReference type="ARBA" id="ARBA00034808"/>
    </source>
</evidence>
<comment type="catalytic activity">
    <reaction evidence="8">
        <text>Couples ATP hydrolysis with the unwinding of duplex DNA by translocating in the 3'-5' direction.</text>
        <dbReference type="EC" id="5.6.2.4"/>
    </reaction>
</comment>
<feature type="compositionally biased region" description="Basic and acidic residues" evidence="11">
    <location>
        <begin position="1086"/>
        <end position="1109"/>
    </location>
</feature>
<evidence type="ECO:0000256" key="6">
    <source>
        <dbReference type="ARBA" id="ARBA00023235"/>
    </source>
</evidence>
<keyword evidence="15" id="KW-1185">Reference proteome</keyword>
<dbReference type="GO" id="GO:0043138">
    <property type="term" value="F:3'-5' DNA helicase activity"/>
    <property type="evidence" value="ECO:0007669"/>
    <property type="project" value="UniProtKB-EC"/>
</dbReference>
<dbReference type="Pfam" id="PF23445">
    <property type="entry name" value="WHD_SNRNP200"/>
    <property type="match status" value="1"/>
</dbReference>
<dbReference type="SUPFAM" id="SSF158702">
    <property type="entry name" value="Sec63 N-terminal domain-like"/>
    <property type="match status" value="1"/>
</dbReference>
<dbReference type="InterPro" id="IPR036388">
    <property type="entry name" value="WH-like_DNA-bd_sf"/>
</dbReference>
<keyword evidence="7" id="KW-0469">Meiosis</keyword>
<dbReference type="Pfam" id="PF02889">
    <property type="entry name" value="Sec63"/>
    <property type="match status" value="1"/>
</dbReference>
<evidence type="ECO:0000256" key="5">
    <source>
        <dbReference type="ARBA" id="ARBA00022840"/>
    </source>
</evidence>
<dbReference type="Pfam" id="PF00270">
    <property type="entry name" value="DEAD"/>
    <property type="match status" value="1"/>
</dbReference>
<reference evidence="14 15" key="1">
    <citation type="submission" date="2019-02" db="EMBL/GenBank/DDBJ databases">
        <title>Genome sequencing of the rare red list fungi Phellinidium pouzarii.</title>
        <authorList>
            <person name="Buettner E."/>
            <person name="Kellner H."/>
        </authorList>
    </citation>
    <scope>NUCLEOTIDE SEQUENCE [LARGE SCALE GENOMIC DNA]</scope>
    <source>
        <strain evidence="14 15">DSM 108285</strain>
    </source>
</reference>